<dbReference type="InterPro" id="IPR011765">
    <property type="entry name" value="Pept_M16_N"/>
</dbReference>
<keyword evidence="5" id="KW-1185">Reference proteome</keyword>
<reference evidence="4 5" key="1">
    <citation type="submission" date="2016-09" db="EMBL/GenBank/DDBJ databases">
        <title>Alteromonas lipolytica, a new species isolated from sea water.</title>
        <authorList>
            <person name="Wu Y.-H."/>
            <person name="Cheng H."/>
            <person name="Xu X.-W."/>
        </authorList>
    </citation>
    <scope>NUCLEOTIDE SEQUENCE [LARGE SCALE GENOMIC DNA]</scope>
    <source>
        <strain evidence="4 5">JW12</strain>
    </source>
</reference>
<feature type="domain" description="Peptidase M16 C-terminal" evidence="3">
    <location>
        <begin position="204"/>
        <end position="377"/>
    </location>
</feature>
<dbReference type="AlphaFoldDB" id="A0A1E8FAX8"/>
<organism evidence="4 5">
    <name type="scientific">Alteromonas lipolytica</name>
    <dbReference type="NCBI Taxonomy" id="1856405"/>
    <lineage>
        <taxon>Bacteria</taxon>
        <taxon>Pseudomonadati</taxon>
        <taxon>Pseudomonadota</taxon>
        <taxon>Gammaproteobacteria</taxon>
        <taxon>Alteromonadales</taxon>
        <taxon>Alteromonadaceae</taxon>
        <taxon>Alteromonas/Salinimonas group</taxon>
        <taxon>Alteromonas</taxon>
    </lineage>
</organism>
<dbReference type="Pfam" id="PF00675">
    <property type="entry name" value="Peptidase_M16"/>
    <property type="match status" value="1"/>
</dbReference>
<keyword evidence="1" id="KW-0732">Signal</keyword>
<dbReference type="Gene3D" id="3.30.830.10">
    <property type="entry name" value="Metalloenzyme, LuxS/M16 peptidase-like"/>
    <property type="match status" value="2"/>
</dbReference>
<feature type="domain" description="Peptidase M16 N-terminal" evidence="2">
    <location>
        <begin position="60"/>
        <end position="193"/>
    </location>
</feature>
<dbReference type="InterPro" id="IPR007863">
    <property type="entry name" value="Peptidase_M16_C"/>
</dbReference>
<dbReference type="PANTHER" id="PTHR11851:SF224">
    <property type="entry name" value="PROCESSING PROTEASE"/>
    <property type="match status" value="1"/>
</dbReference>
<dbReference type="PANTHER" id="PTHR11851">
    <property type="entry name" value="METALLOPROTEASE"/>
    <property type="match status" value="1"/>
</dbReference>
<feature type="signal peptide" evidence="1">
    <location>
        <begin position="1"/>
        <end position="24"/>
    </location>
</feature>
<dbReference type="InterPro" id="IPR011249">
    <property type="entry name" value="Metalloenz_LuxS/M16"/>
</dbReference>
<proteinExistence type="predicted"/>
<evidence type="ECO:0008006" key="6">
    <source>
        <dbReference type="Google" id="ProtNLM"/>
    </source>
</evidence>
<dbReference type="SUPFAM" id="SSF63411">
    <property type="entry name" value="LuxS/MPP-like metallohydrolase"/>
    <property type="match status" value="2"/>
</dbReference>
<evidence type="ECO:0000313" key="5">
    <source>
        <dbReference type="Proteomes" id="UP000176037"/>
    </source>
</evidence>
<comment type="caution">
    <text evidence="4">The sequence shown here is derived from an EMBL/GenBank/DDBJ whole genome shotgun (WGS) entry which is preliminary data.</text>
</comment>
<dbReference type="GO" id="GO:0046872">
    <property type="term" value="F:metal ion binding"/>
    <property type="evidence" value="ECO:0007669"/>
    <property type="project" value="InterPro"/>
</dbReference>
<evidence type="ECO:0000259" key="2">
    <source>
        <dbReference type="Pfam" id="PF00675"/>
    </source>
</evidence>
<gene>
    <name evidence="4" type="ORF">BFC17_02110</name>
</gene>
<evidence type="ECO:0000256" key="1">
    <source>
        <dbReference type="SAM" id="SignalP"/>
    </source>
</evidence>
<feature type="chain" id="PRO_5009213933" description="Peptidase M16" evidence="1">
    <location>
        <begin position="25"/>
        <end position="463"/>
    </location>
</feature>
<evidence type="ECO:0000259" key="3">
    <source>
        <dbReference type="Pfam" id="PF05193"/>
    </source>
</evidence>
<dbReference type="EMBL" id="MJIC01000015">
    <property type="protein sequence ID" value="OFI33087.1"/>
    <property type="molecule type" value="Genomic_DNA"/>
</dbReference>
<dbReference type="InterPro" id="IPR050361">
    <property type="entry name" value="MPP/UQCRC_Complex"/>
</dbReference>
<name>A0A1E8FAX8_9ALTE</name>
<dbReference type="STRING" id="1856405.BFC17_02110"/>
<sequence length="463" mass="49482">MTMKLMQTIIASSLLAVLSFSAAAKELPPAGGTPGEFTVPATQEITLDNGLKVTFIPYGKTPKATVRLVTNTGNIDDGEQVWLADLSFDMLRQGTANQSAKALAEAVASMGGEIATSVGMDSSFIGMDVLGEFTGDAVAVLADMVMNASFNEADLARLKTDSQRELAVQKSDPSAIATEAFYQSLYGNHPYGRLFPTAESLAAVTVNDTKTFISSNLVPNRSHLYVSGVFDQAAVSKAVKAAFADWQQGAERSAKTVLTNPGPTLEIIERTGAPQSTLRLGLAAVDATHPDYTKLSVMNTLLGGAFSSRITSNIREDKGYTYSPRSAVVDRVGSAVWYEGADVTAEATGASLMEIFKEIALLSDEAPAEEELKGVQNYMAGIFVLRNSSRSAIISQLAFLELHGLDKSYLQNYVQNVYGVTPEQVSETAKKYLDAGKMHLTVVGDTATVMPQLKEVEALKAYH</sequence>
<evidence type="ECO:0000313" key="4">
    <source>
        <dbReference type="EMBL" id="OFI33087.1"/>
    </source>
</evidence>
<accession>A0A1E8FAX8</accession>
<dbReference type="Pfam" id="PF05193">
    <property type="entry name" value="Peptidase_M16_C"/>
    <property type="match status" value="1"/>
</dbReference>
<dbReference type="Proteomes" id="UP000176037">
    <property type="component" value="Unassembled WGS sequence"/>
</dbReference>
<protein>
    <recommendedName>
        <fullName evidence="6">Peptidase M16</fullName>
    </recommendedName>
</protein>